<accession>A0A1I7V2C2</accession>
<name>A0A1I7V2C2_9PELO</name>
<dbReference type="Pfam" id="PF01579">
    <property type="entry name" value="DUF19"/>
    <property type="match status" value="1"/>
</dbReference>
<sequence>MECVLILNGLEEEAKTLSEGLIHLNGSKILNVMNECRKVQICMEPTCFPQKIKKSLAIGCETIELRNTEFSNCLFEIQQEYFVTKLNCLDSNGIYEERMRNKTHILEAEKSCVKFVMENVCGVEAIRDFDKHTAQVARISREPVTLVSMSYMQVI</sequence>
<evidence type="ECO:0000259" key="1">
    <source>
        <dbReference type="Pfam" id="PF01579"/>
    </source>
</evidence>
<evidence type="ECO:0000313" key="3">
    <source>
        <dbReference type="WBParaSite" id="Csp11.Scaffold630.g21697.t1"/>
    </source>
</evidence>
<dbReference type="WBParaSite" id="Csp11.Scaffold630.g21697.t1">
    <property type="protein sequence ID" value="Csp11.Scaffold630.g21697.t1"/>
    <property type="gene ID" value="Csp11.Scaffold630.g21697"/>
</dbReference>
<dbReference type="PANTHER" id="PTHR31897:SF6">
    <property type="entry name" value="DUF19 DOMAIN-CONTAINING PROTEIN"/>
    <property type="match status" value="1"/>
</dbReference>
<organism evidence="2 3">
    <name type="scientific">Caenorhabditis tropicalis</name>
    <dbReference type="NCBI Taxonomy" id="1561998"/>
    <lineage>
        <taxon>Eukaryota</taxon>
        <taxon>Metazoa</taxon>
        <taxon>Ecdysozoa</taxon>
        <taxon>Nematoda</taxon>
        <taxon>Chromadorea</taxon>
        <taxon>Rhabditida</taxon>
        <taxon>Rhabditina</taxon>
        <taxon>Rhabditomorpha</taxon>
        <taxon>Rhabditoidea</taxon>
        <taxon>Rhabditidae</taxon>
        <taxon>Peloderinae</taxon>
        <taxon>Caenorhabditis</taxon>
    </lineage>
</organism>
<protein>
    <submittedName>
        <fullName evidence="3">DUF19 domain-containing protein</fullName>
    </submittedName>
</protein>
<dbReference type="Proteomes" id="UP000095282">
    <property type="component" value="Unplaced"/>
</dbReference>
<dbReference type="PANTHER" id="PTHR31897">
    <property type="entry name" value="PROTEIN CBG17011-RELATED"/>
    <property type="match status" value="1"/>
</dbReference>
<feature type="domain" description="T20D4.11-like" evidence="1">
    <location>
        <begin position="2"/>
        <end position="139"/>
    </location>
</feature>
<dbReference type="AlphaFoldDB" id="A0A1I7V2C2"/>
<dbReference type="InterPro" id="IPR002542">
    <property type="entry name" value="T20D4.11-like_dom"/>
</dbReference>
<reference evidence="3" key="1">
    <citation type="submission" date="2016-11" db="UniProtKB">
        <authorList>
            <consortium name="WormBaseParasite"/>
        </authorList>
    </citation>
    <scope>IDENTIFICATION</scope>
</reference>
<keyword evidence="2" id="KW-1185">Reference proteome</keyword>
<evidence type="ECO:0000313" key="2">
    <source>
        <dbReference type="Proteomes" id="UP000095282"/>
    </source>
</evidence>
<proteinExistence type="predicted"/>